<evidence type="ECO:0000313" key="2">
    <source>
        <dbReference type="Proteomes" id="UP000799770"/>
    </source>
</evidence>
<dbReference type="Proteomes" id="UP000799770">
    <property type="component" value="Unassembled WGS sequence"/>
</dbReference>
<sequence length="127" mass="13843">MALISTTGVSKKGRDMPWLLVPLYHWGLAVAHEDTRRMEEIAMSDAGSEKGRVGDVVVVRPTLLTSGESRGLGSVRAGWEWAGENRDVKAPGPEMGYSISRRDVAEWMFKKVIEEGGWGGRAVSLTG</sequence>
<name>A0A6A5ZRL9_9PLEO</name>
<dbReference type="AlphaFoldDB" id="A0A6A5ZRL9"/>
<keyword evidence="2" id="KW-1185">Reference proteome</keyword>
<proteinExistence type="predicted"/>
<dbReference type="EMBL" id="ML977311">
    <property type="protein sequence ID" value="KAF2122320.1"/>
    <property type="molecule type" value="Genomic_DNA"/>
</dbReference>
<gene>
    <name evidence="1" type="ORF">BDV96DRAFT_594214</name>
</gene>
<evidence type="ECO:0008006" key="3">
    <source>
        <dbReference type="Google" id="ProtNLM"/>
    </source>
</evidence>
<accession>A0A6A5ZRL9</accession>
<evidence type="ECO:0000313" key="1">
    <source>
        <dbReference type="EMBL" id="KAF2122320.1"/>
    </source>
</evidence>
<organism evidence="1 2">
    <name type="scientific">Lophiotrema nucula</name>
    <dbReference type="NCBI Taxonomy" id="690887"/>
    <lineage>
        <taxon>Eukaryota</taxon>
        <taxon>Fungi</taxon>
        <taxon>Dikarya</taxon>
        <taxon>Ascomycota</taxon>
        <taxon>Pezizomycotina</taxon>
        <taxon>Dothideomycetes</taxon>
        <taxon>Pleosporomycetidae</taxon>
        <taxon>Pleosporales</taxon>
        <taxon>Lophiotremataceae</taxon>
        <taxon>Lophiotrema</taxon>
    </lineage>
</organism>
<dbReference type="OrthoDB" id="63935at2759"/>
<reference evidence="1" key="1">
    <citation type="journal article" date="2020" name="Stud. Mycol.">
        <title>101 Dothideomycetes genomes: a test case for predicting lifestyles and emergence of pathogens.</title>
        <authorList>
            <person name="Haridas S."/>
            <person name="Albert R."/>
            <person name="Binder M."/>
            <person name="Bloem J."/>
            <person name="Labutti K."/>
            <person name="Salamov A."/>
            <person name="Andreopoulos B."/>
            <person name="Baker S."/>
            <person name="Barry K."/>
            <person name="Bills G."/>
            <person name="Bluhm B."/>
            <person name="Cannon C."/>
            <person name="Castanera R."/>
            <person name="Culley D."/>
            <person name="Daum C."/>
            <person name="Ezra D."/>
            <person name="Gonzalez J."/>
            <person name="Henrissat B."/>
            <person name="Kuo A."/>
            <person name="Liang C."/>
            <person name="Lipzen A."/>
            <person name="Lutzoni F."/>
            <person name="Magnuson J."/>
            <person name="Mondo S."/>
            <person name="Nolan M."/>
            <person name="Ohm R."/>
            <person name="Pangilinan J."/>
            <person name="Park H.-J."/>
            <person name="Ramirez L."/>
            <person name="Alfaro M."/>
            <person name="Sun H."/>
            <person name="Tritt A."/>
            <person name="Yoshinaga Y."/>
            <person name="Zwiers L.-H."/>
            <person name="Turgeon B."/>
            <person name="Goodwin S."/>
            <person name="Spatafora J."/>
            <person name="Crous P."/>
            <person name="Grigoriev I."/>
        </authorList>
    </citation>
    <scope>NUCLEOTIDE SEQUENCE</scope>
    <source>
        <strain evidence="1">CBS 627.86</strain>
    </source>
</reference>
<protein>
    <recommendedName>
        <fullName evidence="3">NAD(P)-binding domain-containing protein</fullName>
    </recommendedName>
</protein>
<dbReference type="Gene3D" id="3.40.50.720">
    <property type="entry name" value="NAD(P)-binding Rossmann-like Domain"/>
    <property type="match status" value="1"/>
</dbReference>